<sequence>MRKTIFFLLFAVIVTSCSTVLLTGRKQLLLVNDSEVLASSFQSYKQFIDSVPASKDKVNTALVKKVGGKISKVVEEYLKANGMAADAATYAWEFNLVKDTTMNAFCMPGGKVVVFEGILPVTKNEVGLAVVLGHEIAHAIAKHSNERMSQQMLVQYGASLTDLLTSKKSDITRSTIGTIYGIGSQYGVMLPYSRKHEYEADKLGLIFLAMAGYDPNEAINFWGRMADKAGNKPIEFMSTHPSDENRIAQLKAYLPEAMKYYKK</sequence>
<dbReference type="HOGENOM" id="CLU_029002_5_0_10"/>
<evidence type="ECO:0000313" key="11">
    <source>
        <dbReference type="Proteomes" id="UP000008718"/>
    </source>
</evidence>
<evidence type="ECO:0000256" key="6">
    <source>
        <dbReference type="ARBA" id="ARBA00022833"/>
    </source>
</evidence>
<keyword evidence="4" id="KW-0732">Signal</keyword>
<dbReference type="EMBL" id="CP002345">
    <property type="protein sequence ID" value="ADQ80189.1"/>
    <property type="molecule type" value="Genomic_DNA"/>
</dbReference>
<comment type="cofactor">
    <cofactor evidence="8">
        <name>Zn(2+)</name>
        <dbReference type="ChEBI" id="CHEBI:29105"/>
    </cofactor>
    <text evidence="8">Binds 1 zinc ion per subunit.</text>
</comment>
<evidence type="ECO:0000256" key="5">
    <source>
        <dbReference type="ARBA" id="ARBA00022801"/>
    </source>
</evidence>
<dbReference type="PROSITE" id="PS51257">
    <property type="entry name" value="PROKAR_LIPOPROTEIN"/>
    <property type="match status" value="1"/>
</dbReference>
<dbReference type="InterPro" id="IPR001915">
    <property type="entry name" value="Peptidase_M48"/>
</dbReference>
<evidence type="ECO:0000256" key="8">
    <source>
        <dbReference type="RuleBase" id="RU003983"/>
    </source>
</evidence>
<keyword evidence="2 8" id="KW-0645">Protease</keyword>
<evidence type="ECO:0000256" key="7">
    <source>
        <dbReference type="ARBA" id="ARBA00023049"/>
    </source>
</evidence>
<keyword evidence="6 8" id="KW-0862">Zinc</keyword>
<comment type="similarity">
    <text evidence="8">Belongs to the peptidase M48 family.</text>
</comment>
<dbReference type="Proteomes" id="UP000008718">
    <property type="component" value="Chromosome"/>
</dbReference>
<dbReference type="GO" id="GO:0016020">
    <property type="term" value="C:membrane"/>
    <property type="evidence" value="ECO:0007669"/>
    <property type="project" value="TreeGrafter"/>
</dbReference>
<reference evidence="10 11" key="2">
    <citation type="journal article" date="2011" name="Stand. Genomic Sci.">
        <title>Complete genome sequence of Paludibacter propionicigenes type strain (WB4).</title>
        <authorList>
            <person name="Gronow S."/>
            <person name="Munk C."/>
            <person name="Lapidus A."/>
            <person name="Nolan M."/>
            <person name="Lucas S."/>
            <person name="Hammon N."/>
            <person name="Deshpande S."/>
            <person name="Cheng J.F."/>
            <person name="Tapia R."/>
            <person name="Han C."/>
            <person name="Goodwin L."/>
            <person name="Pitluck S."/>
            <person name="Liolios K."/>
            <person name="Ivanova N."/>
            <person name="Mavromatis K."/>
            <person name="Mikhailova N."/>
            <person name="Pati A."/>
            <person name="Chen A."/>
            <person name="Palaniappan K."/>
            <person name="Land M."/>
            <person name="Hauser L."/>
            <person name="Chang Y.J."/>
            <person name="Jeffries C.D."/>
            <person name="Brambilla E."/>
            <person name="Rohde M."/>
            <person name="Goker M."/>
            <person name="Detter J.C."/>
            <person name="Woyke T."/>
            <person name="Bristow J."/>
            <person name="Eisen J.A."/>
            <person name="Markowitz V."/>
            <person name="Hugenholtz P."/>
            <person name="Kyrpides N.C."/>
            <person name="Klenk H.P."/>
        </authorList>
    </citation>
    <scope>NUCLEOTIDE SEQUENCE [LARGE SCALE GENOMIC DNA]</scope>
    <source>
        <strain evidence="11">DSM 17365 / JCM 13257 / WB4</strain>
    </source>
</reference>
<evidence type="ECO:0000256" key="4">
    <source>
        <dbReference type="ARBA" id="ARBA00022729"/>
    </source>
</evidence>
<name>E4T645_PALPW</name>
<dbReference type="Gene3D" id="3.30.2010.10">
    <property type="entry name" value="Metalloproteases ('zincins'), catalytic domain"/>
    <property type="match status" value="1"/>
</dbReference>
<gene>
    <name evidence="10" type="ordered locus">Palpr_2052</name>
</gene>
<evidence type="ECO:0000259" key="9">
    <source>
        <dbReference type="Pfam" id="PF01435"/>
    </source>
</evidence>
<evidence type="ECO:0000313" key="10">
    <source>
        <dbReference type="EMBL" id="ADQ80189.1"/>
    </source>
</evidence>
<dbReference type="STRING" id="694427.Palpr_2052"/>
<dbReference type="PANTHER" id="PTHR22726:SF1">
    <property type="entry name" value="METALLOENDOPEPTIDASE OMA1, MITOCHONDRIAL"/>
    <property type="match status" value="1"/>
</dbReference>
<organism evidence="10 11">
    <name type="scientific">Paludibacter propionicigenes (strain DSM 17365 / JCM 13257 / WB4)</name>
    <dbReference type="NCBI Taxonomy" id="694427"/>
    <lineage>
        <taxon>Bacteria</taxon>
        <taxon>Pseudomonadati</taxon>
        <taxon>Bacteroidota</taxon>
        <taxon>Bacteroidia</taxon>
        <taxon>Bacteroidales</taxon>
        <taxon>Paludibacteraceae</taxon>
        <taxon>Paludibacter</taxon>
    </lineage>
</organism>
<dbReference type="eggNOG" id="COG0501">
    <property type="taxonomic scope" value="Bacteria"/>
</dbReference>
<dbReference type="Pfam" id="PF01435">
    <property type="entry name" value="Peptidase_M48"/>
    <property type="match status" value="1"/>
</dbReference>
<keyword evidence="7 8" id="KW-0482">Metalloprotease</keyword>
<evidence type="ECO:0000256" key="2">
    <source>
        <dbReference type="ARBA" id="ARBA00022670"/>
    </source>
</evidence>
<dbReference type="Pfam" id="PF08139">
    <property type="entry name" value="LPAM_1"/>
    <property type="match status" value="1"/>
</dbReference>
<keyword evidence="11" id="KW-1185">Reference proteome</keyword>
<dbReference type="InterPro" id="IPR012640">
    <property type="entry name" value="Membr_lipoprot_lipid_attach_CS"/>
</dbReference>
<accession>E4T645</accession>
<dbReference type="GO" id="GO:0051603">
    <property type="term" value="P:proteolysis involved in protein catabolic process"/>
    <property type="evidence" value="ECO:0007669"/>
    <property type="project" value="TreeGrafter"/>
</dbReference>
<feature type="domain" description="Peptidase M48" evidence="9">
    <location>
        <begin position="69"/>
        <end position="252"/>
    </location>
</feature>
<dbReference type="CDD" id="cd07331">
    <property type="entry name" value="M48C_Oma1_like"/>
    <property type="match status" value="1"/>
</dbReference>
<dbReference type="PANTHER" id="PTHR22726">
    <property type="entry name" value="METALLOENDOPEPTIDASE OMA1"/>
    <property type="match status" value="1"/>
</dbReference>
<dbReference type="KEGG" id="ppn:Palpr_2052"/>
<evidence type="ECO:0000256" key="1">
    <source>
        <dbReference type="ARBA" id="ARBA00017922"/>
    </source>
</evidence>
<keyword evidence="3" id="KW-0479">Metal-binding</keyword>
<reference key="1">
    <citation type="submission" date="2010-11" db="EMBL/GenBank/DDBJ databases">
        <title>The complete genome of Paludibacter propionicigenes DSM 17365.</title>
        <authorList>
            <consortium name="US DOE Joint Genome Institute (JGI-PGF)"/>
            <person name="Lucas S."/>
            <person name="Copeland A."/>
            <person name="Lapidus A."/>
            <person name="Bruce D."/>
            <person name="Goodwin L."/>
            <person name="Pitluck S."/>
            <person name="Kyrpides N."/>
            <person name="Mavromatis K."/>
            <person name="Ivanova N."/>
            <person name="Munk A.C."/>
            <person name="Brettin T."/>
            <person name="Detter J.C."/>
            <person name="Han C."/>
            <person name="Tapia R."/>
            <person name="Land M."/>
            <person name="Hauser L."/>
            <person name="Markowitz V."/>
            <person name="Cheng J.-F."/>
            <person name="Hugenholtz P."/>
            <person name="Woyke T."/>
            <person name="Wu D."/>
            <person name="Gronow S."/>
            <person name="Wellnitz S."/>
            <person name="Brambilla E."/>
            <person name="Klenk H.-P."/>
            <person name="Eisen J.A."/>
        </authorList>
    </citation>
    <scope>NUCLEOTIDE SEQUENCE</scope>
    <source>
        <strain>WB4</strain>
    </source>
</reference>
<proteinExistence type="inferred from homology"/>
<evidence type="ECO:0000256" key="3">
    <source>
        <dbReference type="ARBA" id="ARBA00022723"/>
    </source>
</evidence>
<dbReference type="InterPro" id="IPR051156">
    <property type="entry name" value="Mito/Outer_Membr_Metalloprot"/>
</dbReference>
<dbReference type="OrthoDB" id="9810445at2"/>
<keyword evidence="5 8" id="KW-0378">Hydrolase</keyword>
<dbReference type="GO" id="GO:0046872">
    <property type="term" value="F:metal ion binding"/>
    <property type="evidence" value="ECO:0007669"/>
    <property type="project" value="UniProtKB-KW"/>
</dbReference>
<protein>
    <recommendedName>
        <fullName evidence="1">Type IV secretion system putative lipoprotein virB7</fullName>
    </recommendedName>
</protein>
<dbReference type="RefSeq" id="WP_013445558.1">
    <property type="nucleotide sequence ID" value="NC_014734.1"/>
</dbReference>
<dbReference type="AlphaFoldDB" id="E4T645"/>
<dbReference type="GO" id="GO:0004222">
    <property type="term" value="F:metalloendopeptidase activity"/>
    <property type="evidence" value="ECO:0007669"/>
    <property type="project" value="InterPro"/>
</dbReference>